<dbReference type="EMBL" id="CP036426">
    <property type="protein sequence ID" value="QDV36778.1"/>
    <property type="molecule type" value="Genomic_DNA"/>
</dbReference>
<evidence type="ECO:0008006" key="4">
    <source>
        <dbReference type="Google" id="ProtNLM"/>
    </source>
</evidence>
<dbReference type="Proteomes" id="UP000317835">
    <property type="component" value="Chromosome"/>
</dbReference>
<accession>A0A518H7D7</accession>
<sequence>MKTLVIGIETDDPDAPFGVPGLVHLPQFRNEGIRGVLVPGPEMTLGFPWQSFVAGRVVAASGHAPGGGSPGPMLWHALDEGNTRIDPILIGLAADRVTGPGSDHPDDRDRNGDRSRSGRAIEPDAQIARTRSRFGSLRRCMATSPWNLAMLIDAIPAPPAIRTGQDRVAARWLALDQELGETLDQLVAQEIDLSVLLVVLRDADPEGGTKLDPSPPGNFSLTSTKGLPPGELRGASLIDLTPALVALAGRATPGEWLGRPLTIDQLPPDASEDQEAVFDRLRGLGYLA</sequence>
<evidence type="ECO:0000313" key="2">
    <source>
        <dbReference type="EMBL" id="QDV36778.1"/>
    </source>
</evidence>
<feature type="compositionally biased region" description="Basic and acidic residues" evidence="1">
    <location>
        <begin position="103"/>
        <end position="122"/>
    </location>
</feature>
<dbReference type="RefSeq" id="WP_145273599.1">
    <property type="nucleotide sequence ID" value="NZ_CP036426.1"/>
</dbReference>
<feature type="region of interest" description="Disordered" evidence="1">
    <location>
        <begin position="207"/>
        <end position="226"/>
    </location>
</feature>
<dbReference type="AlphaFoldDB" id="A0A518H7D7"/>
<name>A0A518H7D7_9BACT</name>
<protein>
    <recommendedName>
        <fullName evidence="4">Sulfatase</fullName>
    </recommendedName>
</protein>
<evidence type="ECO:0000256" key="1">
    <source>
        <dbReference type="SAM" id="MobiDB-lite"/>
    </source>
</evidence>
<dbReference type="KEGG" id="tpla:ElP_47070"/>
<organism evidence="2 3">
    <name type="scientific">Tautonia plasticadhaerens</name>
    <dbReference type="NCBI Taxonomy" id="2527974"/>
    <lineage>
        <taxon>Bacteria</taxon>
        <taxon>Pseudomonadati</taxon>
        <taxon>Planctomycetota</taxon>
        <taxon>Planctomycetia</taxon>
        <taxon>Isosphaerales</taxon>
        <taxon>Isosphaeraceae</taxon>
        <taxon>Tautonia</taxon>
    </lineage>
</organism>
<feature type="region of interest" description="Disordered" evidence="1">
    <location>
        <begin position="96"/>
        <end position="125"/>
    </location>
</feature>
<evidence type="ECO:0000313" key="3">
    <source>
        <dbReference type="Proteomes" id="UP000317835"/>
    </source>
</evidence>
<keyword evidence="3" id="KW-1185">Reference proteome</keyword>
<gene>
    <name evidence="2" type="ORF">ElP_47070</name>
</gene>
<reference evidence="2 3" key="1">
    <citation type="submission" date="2019-02" db="EMBL/GenBank/DDBJ databases">
        <title>Deep-cultivation of Planctomycetes and their phenomic and genomic characterization uncovers novel biology.</title>
        <authorList>
            <person name="Wiegand S."/>
            <person name="Jogler M."/>
            <person name="Boedeker C."/>
            <person name="Pinto D."/>
            <person name="Vollmers J."/>
            <person name="Rivas-Marin E."/>
            <person name="Kohn T."/>
            <person name="Peeters S.H."/>
            <person name="Heuer A."/>
            <person name="Rast P."/>
            <person name="Oberbeckmann S."/>
            <person name="Bunk B."/>
            <person name="Jeske O."/>
            <person name="Meyerdierks A."/>
            <person name="Storesund J.E."/>
            <person name="Kallscheuer N."/>
            <person name="Luecker S."/>
            <person name="Lage O.M."/>
            <person name="Pohl T."/>
            <person name="Merkel B.J."/>
            <person name="Hornburger P."/>
            <person name="Mueller R.-W."/>
            <person name="Bruemmer F."/>
            <person name="Labrenz M."/>
            <person name="Spormann A.M."/>
            <person name="Op den Camp H."/>
            <person name="Overmann J."/>
            <person name="Amann R."/>
            <person name="Jetten M.S.M."/>
            <person name="Mascher T."/>
            <person name="Medema M.H."/>
            <person name="Devos D.P."/>
            <person name="Kaster A.-K."/>
            <person name="Ovreas L."/>
            <person name="Rohde M."/>
            <person name="Galperin M.Y."/>
            <person name="Jogler C."/>
        </authorList>
    </citation>
    <scope>NUCLEOTIDE SEQUENCE [LARGE SCALE GENOMIC DNA]</scope>
    <source>
        <strain evidence="2 3">ElP</strain>
    </source>
</reference>
<proteinExistence type="predicted"/>